<dbReference type="PANTHER" id="PTHR33204:SF37">
    <property type="entry name" value="HTH-TYPE TRANSCRIPTIONAL REGULATOR YODB"/>
    <property type="match status" value="1"/>
</dbReference>
<dbReference type="EMBL" id="MDEO01000035">
    <property type="protein sequence ID" value="OCX14670.1"/>
    <property type="molecule type" value="Genomic_DNA"/>
</dbReference>
<evidence type="ECO:0000259" key="4">
    <source>
        <dbReference type="PROSITE" id="PS51118"/>
    </source>
</evidence>
<organism evidence="5 6">
    <name type="scientific">Mesorhizobium hungaricum</name>
    <dbReference type="NCBI Taxonomy" id="1566387"/>
    <lineage>
        <taxon>Bacteria</taxon>
        <taxon>Pseudomonadati</taxon>
        <taxon>Pseudomonadota</taxon>
        <taxon>Alphaproteobacteria</taxon>
        <taxon>Hyphomicrobiales</taxon>
        <taxon>Phyllobacteriaceae</taxon>
        <taxon>Mesorhizobium</taxon>
    </lineage>
</organism>
<proteinExistence type="predicted"/>
<dbReference type="PANTHER" id="PTHR33204">
    <property type="entry name" value="TRANSCRIPTIONAL REGULATOR, MARR FAMILY"/>
    <property type="match status" value="1"/>
</dbReference>
<dbReference type="Gene3D" id="1.10.10.10">
    <property type="entry name" value="Winged helix-like DNA-binding domain superfamily/Winged helix DNA-binding domain"/>
    <property type="match status" value="1"/>
</dbReference>
<name>A0A1C2DIT9_9HYPH</name>
<dbReference type="InterPro" id="IPR036388">
    <property type="entry name" value="WH-like_DNA-bd_sf"/>
</dbReference>
<dbReference type="GO" id="GO:0003677">
    <property type="term" value="F:DNA binding"/>
    <property type="evidence" value="ECO:0007669"/>
    <property type="project" value="UniProtKB-KW"/>
</dbReference>
<dbReference type="RefSeq" id="WP_036253907.1">
    <property type="nucleotide sequence ID" value="NZ_MDEO01000035.1"/>
</dbReference>
<evidence type="ECO:0000256" key="3">
    <source>
        <dbReference type="ARBA" id="ARBA00023163"/>
    </source>
</evidence>
<dbReference type="Proteomes" id="UP000094412">
    <property type="component" value="Unassembled WGS sequence"/>
</dbReference>
<dbReference type="PROSITE" id="PS51118">
    <property type="entry name" value="HTH_HXLR"/>
    <property type="match status" value="1"/>
</dbReference>
<accession>A0A1C2DIT9</accession>
<evidence type="ECO:0000256" key="2">
    <source>
        <dbReference type="ARBA" id="ARBA00023125"/>
    </source>
</evidence>
<gene>
    <name evidence="5" type="ORF">QV13_19730</name>
</gene>
<evidence type="ECO:0000313" key="6">
    <source>
        <dbReference type="Proteomes" id="UP000094412"/>
    </source>
</evidence>
<comment type="caution">
    <text evidence="5">The sequence shown here is derived from an EMBL/GenBank/DDBJ whole genome shotgun (WGS) entry which is preliminary data.</text>
</comment>
<dbReference type="InterPro" id="IPR002577">
    <property type="entry name" value="HTH_HxlR"/>
</dbReference>
<keyword evidence="6" id="KW-1185">Reference proteome</keyword>
<evidence type="ECO:0000256" key="1">
    <source>
        <dbReference type="ARBA" id="ARBA00023015"/>
    </source>
</evidence>
<dbReference type="Pfam" id="PF01638">
    <property type="entry name" value="HxlR"/>
    <property type="match status" value="1"/>
</dbReference>
<dbReference type="STRING" id="1566387.QV13_19730"/>
<dbReference type="AlphaFoldDB" id="A0A1C2DIT9"/>
<dbReference type="SUPFAM" id="SSF46785">
    <property type="entry name" value="Winged helix' DNA-binding domain"/>
    <property type="match status" value="1"/>
</dbReference>
<dbReference type="OrthoDB" id="9800350at2"/>
<reference evidence="5 6" key="1">
    <citation type="submission" date="2016-08" db="EMBL/GenBank/DDBJ databases">
        <title>Whole genome sequence of Mesorhizobium sp. strain UASWS1009 isolated from industrial sewage.</title>
        <authorList>
            <person name="Crovadore J."/>
            <person name="Calmin G."/>
            <person name="Chablais R."/>
            <person name="Cochard B."/>
            <person name="Lefort F."/>
        </authorList>
    </citation>
    <scope>NUCLEOTIDE SEQUENCE [LARGE SCALE GENOMIC DNA]</scope>
    <source>
        <strain evidence="5 6">UASWS1009</strain>
    </source>
</reference>
<dbReference type="InterPro" id="IPR036390">
    <property type="entry name" value="WH_DNA-bd_sf"/>
</dbReference>
<keyword evidence="3" id="KW-0804">Transcription</keyword>
<protein>
    <submittedName>
        <fullName evidence="5">PadR family transcriptional regulator</fullName>
    </submittedName>
</protein>
<sequence length="121" mass="13239">MAAPNVYDSACSARLALELIASKWAMLILPALSAGPMRNSALLRKIGGISQKMLTQTLKDLERNGLVIRRDMQTVPPHVEYSLSKLGASLSEALITLDLWAERYSDDLDAARGRFDAGLRP</sequence>
<evidence type="ECO:0000313" key="5">
    <source>
        <dbReference type="EMBL" id="OCX14670.1"/>
    </source>
</evidence>
<keyword evidence="2" id="KW-0238">DNA-binding</keyword>
<feature type="domain" description="HTH hxlR-type" evidence="4">
    <location>
        <begin position="11"/>
        <end position="109"/>
    </location>
</feature>
<keyword evidence="1" id="KW-0805">Transcription regulation</keyword>